<evidence type="ECO:0000256" key="3">
    <source>
        <dbReference type="ARBA" id="ARBA00023180"/>
    </source>
</evidence>
<evidence type="ECO:0000259" key="6">
    <source>
        <dbReference type="SMART" id="SM00458"/>
    </source>
</evidence>
<gene>
    <name evidence="7" type="ORF">Tsubulata_027021</name>
</gene>
<organism evidence="7 8">
    <name type="scientific">Turnera subulata</name>
    <dbReference type="NCBI Taxonomy" id="218843"/>
    <lineage>
        <taxon>Eukaryota</taxon>
        <taxon>Viridiplantae</taxon>
        <taxon>Streptophyta</taxon>
        <taxon>Embryophyta</taxon>
        <taxon>Tracheophyta</taxon>
        <taxon>Spermatophyta</taxon>
        <taxon>Magnoliopsida</taxon>
        <taxon>eudicotyledons</taxon>
        <taxon>Gunneridae</taxon>
        <taxon>Pentapetalae</taxon>
        <taxon>rosids</taxon>
        <taxon>fabids</taxon>
        <taxon>Malpighiales</taxon>
        <taxon>Passifloraceae</taxon>
        <taxon>Turnera</taxon>
    </lineage>
</organism>
<dbReference type="InterPro" id="IPR001574">
    <property type="entry name" value="Ribosome_inactivat_prot"/>
</dbReference>
<keyword evidence="4" id="KW-0611">Plant defense</keyword>
<keyword evidence="4" id="KW-0800">Toxin</keyword>
<dbReference type="EMBL" id="JAKUCV010000884">
    <property type="protein sequence ID" value="KAJ4848535.1"/>
    <property type="molecule type" value="Genomic_DNA"/>
</dbReference>
<comment type="catalytic activity">
    <reaction evidence="4">
        <text>Endohydrolysis of the N-glycosidic bond at one specific adenosine on the 28S rRNA.</text>
        <dbReference type="EC" id="3.2.2.22"/>
    </reaction>
</comment>
<dbReference type="SUPFAM" id="SSF50370">
    <property type="entry name" value="Ricin B-like lectins"/>
    <property type="match status" value="2"/>
</dbReference>
<evidence type="ECO:0000313" key="8">
    <source>
        <dbReference type="Proteomes" id="UP001141552"/>
    </source>
</evidence>
<dbReference type="GO" id="GO:0017148">
    <property type="term" value="P:negative regulation of translation"/>
    <property type="evidence" value="ECO:0007669"/>
    <property type="project" value="UniProtKB-KW"/>
</dbReference>
<dbReference type="SMART" id="SM00458">
    <property type="entry name" value="RICIN"/>
    <property type="match status" value="2"/>
</dbReference>
<protein>
    <recommendedName>
        <fullName evidence="4">Ribosome-inactivating protein</fullName>
    </recommendedName>
    <component>
        <recommendedName>
            <fullName evidence="4">Ribosome-inactivating protein chain A</fullName>
        </recommendedName>
        <alternativeName>
            <fullName evidence="4">rRNA N-glycosidase</fullName>
            <ecNumber evidence="4">3.2.2.22</ecNumber>
        </alternativeName>
    </component>
    <component>
        <recommendedName>
            <fullName evidence="4">Ribosome-inactivating protein chain B</fullName>
        </recommendedName>
    </component>
</protein>
<dbReference type="GO" id="GO:0090729">
    <property type="term" value="F:toxin activity"/>
    <property type="evidence" value="ECO:0007669"/>
    <property type="project" value="UniProtKB-KW"/>
</dbReference>
<dbReference type="PANTHER" id="PTHR33453:SF34">
    <property type="entry name" value="RIBOSOME-INACTIVATING PROTEIN"/>
    <property type="match status" value="1"/>
</dbReference>
<dbReference type="InterPro" id="IPR035992">
    <property type="entry name" value="Ricin_B-like_lectins"/>
</dbReference>
<dbReference type="InterPro" id="IPR000772">
    <property type="entry name" value="Ricin_B_lectin"/>
</dbReference>
<reference evidence="7" key="2">
    <citation type="journal article" date="2023" name="Plants (Basel)">
        <title>Annotation of the Turnera subulata (Passifloraceae) Draft Genome Reveals the S-Locus Evolved after the Divergence of Turneroideae from Passifloroideae in a Stepwise Manner.</title>
        <authorList>
            <person name="Henning P.M."/>
            <person name="Roalson E.H."/>
            <person name="Mir W."/>
            <person name="McCubbin A.G."/>
            <person name="Shore J.S."/>
        </authorList>
    </citation>
    <scope>NUCLEOTIDE SEQUENCE</scope>
    <source>
        <strain evidence="7">F60SS</strain>
    </source>
</reference>
<keyword evidence="8" id="KW-1185">Reference proteome</keyword>
<comment type="caution">
    <text evidence="7">The sequence shown here is derived from an EMBL/GenBank/DDBJ whole genome shotgun (WGS) entry which is preliminary data.</text>
</comment>
<dbReference type="EC" id="3.2.2.22" evidence="4"/>
<feature type="signal peptide" evidence="5">
    <location>
        <begin position="1"/>
        <end position="24"/>
    </location>
</feature>
<comment type="function">
    <text evidence="4">The A chain is responsible for inhibiting protein synthesis through the catalytic inactivation of 60S ribosomal subunits by removing adenine from position 4,324 of 28S rRNA. The B chain binds to cell receptors and probably facilitates the entry into the cell of the A chain; B chains are also responsible for cell agglutination (lectin activity).</text>
</comment>
<keyword evidence="2" id="KW-1015">Disulfide bond</keyword>
<dbReference type="Pfam" id="PF00161">
    <property type="entry name" value="RIP"/>
    <property type="match status" value="1"/>
</dbReference>
<keyword evidence="5" id="KW-0732">Signal</keyword>
<feature type="chain" id="PRO_5040306583" description="Ribosome-inactivating protein" evidence="5">
    <location>
        <begin position="25"/>
        <end position="586"/>
    </location>
</feature>
<dbReference type="GO" id="GO:0006952">
    <property type="term" value="P:defense response"/>
    <property type="evidence" value="ECO:0007669"/>
    <property type="project" value="UniProtKB-KW"/>
</dbReference>
<dbReference type="InterPro" id="IPR036041">
    <property type="entry name" value="Ribosome-inact_prot_sf"/>
</dbReference>
<dbReference type="GO" id="GO:0030598">
    <property type="term" value="F:rRNA N-glycosylase activity"/>
    <property type="evidence" value="ECO:0007669"/>
    <property type="project" value="UniProtKB-EC"/>
</dbReference>
<evidence type="ECO:0000256" key="5">
    <source>
        <dbReference type="SAM" id="SignalP"/>
    </source>
</evidence>
<dbReference type="PROSITE" id="PS50231">
    <property type="entry name" value="RICIN_B_LECTIN"/>
    <property type="match status" value="2"/>
</dbReference>
<evidence type="ECO:0000256" key="2">
    <source>
        <dbReference type="ARBA" id="ARBA00023157"/>
    </source>
</evidence>
<feature type="domain" description="Ricin B lectin" evidence="6">
    <location>
        <begin position="448"/>
        <end position="583"/>
    </location>
</feature>
<evidence type="ECO:0000313" key="7">
    <source>
        <dbReference type="EMBL" id="KAJ4848535.1"/>
    </source>
</evidence>
<dbReference type="InterPro" id="IPR016138">
    <property type="entry name" value="Ribosome_inactivat_prot_sub1"/>
</dbReference>
<comment type="similarity">
    <text evidence="1">In the N-terminal section; belongs to the ribosome-inactivating protein family. Type 2 RIP subfamily.</text>
</comment>
<dbReference type="PANTHER" id="PTHR33453">
    <property type="match status" value="1"/>
</dbReference>
<dbReference type="Pfam" id="PF00652">
    <property type="entry name" value="Ricin_B_lectin"/>
    <property type="match status" value="2"/>
</dbReference>
<comment type="subunit">
    <text evidence="4">Might form dimers or tetramers of disulfide-linked A and B chains.</text>
</comment>
<accession>A0A9Q0JPY4</accession>
<proteinExistence type="inferred from homology"/>
<keyword evidence="3" id="KW-0325">Glycoprotein</keyword>
<sequence>MQTKCGVVVIVALACWILVVGADAAKDLGRFNVDDETDVESYQDFILRVRSLVSVGEFLGIDRLSEDTLTGNSRWGLLRLENYGNAITLVIDLNNLYVVGFHSENPGVENVLYYFTEVTFDGNEAPRFDDHFPGAVTRSLEYSGSYTGGLRDRESVGLGRYPLMNAITTLYYRSGSPDNWMSSLIVVVQMISEAVRSNFVLHELGVGFDQNLPPDDLVMNAENSWGVLSRAVWNALPNGDLRQEDKNSIASKLKIKDEINTFMDILMLGFLSVLARPKKEQNPTFPHHHHHSLNIRRSIIDDMPVIQQQEVKEIRIAGPKGLSVDVPNEEYHSGKEVFLWPCKYDNNPNQLWTFTKDGTIRSKNFCLKAYGGCPSPNYIMLYECPVNPIETFAHWELRQDGTIVHYLTGLVLTARSAKKGSLGTLTVDVDKKVPGQGWAASRDISTLGPALARIEWLPAGGCLNMRSSSDERRVELGDCNVGSGLTNQWNIYWHRYIQNSKNEWACLGCKDPYLALCEDGSDIVVQSCCAGNPGQRWEITGDGGIKNPATGLFLTVVKKDSGRRLIAAPQVHGGSVSQSWISHLNA</sequence>
<dbReference type="OrthoDB" id="1642280at2759"/>
<dbReference type="SUPFAM" id="SSF56371">
    <property type="entry name" value="Ribosome inactivating proteins (RIP)"/>
    <property type="match status" value="1"/>
</dbReference>
<feature type="domain" description="Ricin B lectin" evidence="6">
    <location>
        <begin position="310"/>
        <end position="441"/>
    </location>
</feature>
<dbReference type="PROSITE" id="PS51257">
    <property type="entry name" value="PROKAR_LIPOPROTEIN"/>
    <property type="match status" value="1"/>
</dbReference>
<dbReference type="Gene3D" id="2.80.10.50">
    <property type="match status" value="2"/>
</dbReference>
<dbReference type="AlphaFoldDB" id="A0A9Q0JPY4"/>
<dbReference type="Gene3D" id="3.40.420.10">
    <property type="entry name" value="Ricin (A subunit), domain 1"/>
    <property type="match status" value="1"/>
</dbReference>
<dbReference type="InterPro" id="IPR017989">
    <property type="entry name" value="Ribosome_inactivat_1/2"/>
</dbReference>
<name>A0A9Q0JPY4_9ROSI</name>
<keyword evidence="4" id="KW-0378">Hydrolase</keyword>
<comment type="similarity">
    <text evidence="4">Belongs to the ribosome-inactivating protein family.</text>
</comment>
<dbReference type="PRINTS" id="PR00396">
    <property type="entry name" value="SHIGARICIN"/>
</dbReference>
<evidence type="ECO:0000256" key="1">
    <source>
        <dbReference type="ARBA" id="ARBA00010414"/>
    </source>
</evidence>
<keyword evidence="4" id="KW-0652">Protein synthesis inhibitor</keyword>
<evidence type="ECO:0000256" key="4">
    <source>
        <dbReference type="RuleBase" id="RU004915"/>
    </source>
</evidence>
<dbReference type="Proteomes" id="UP001141552">
    <property type="component" value="Unassembled WGS sequence"/>
</dbReference>
<reference evidence="7" key="1">
    <citation type="submission" date="2022-02" db="EMBL/GenBank/DDBJ databases">
        <authorList>
            <person name="Henning P.M."/>
            <person name="McCubbin A.G."/>
            <person name="Shore J.S."/>
        </authorList>
    </citation>
    <scope>NUCLEOTIDE SEQUENCE</scope>
    <source>
        <strain evidence="7">F60SS</strain>
        <tissue evidence="7">Leaves</tissue>
    </source>
</reference>